<evidence type="ECO:0000313" key="4">
    <source>
        <dbReference type="EMBL" id="QDU35350.1"/>
    </source>
</evidence>
<dbReference type="Proteomes" id="UP000317369">
    <property type="component" value="Chromosome"/>
</dbReference>
<dbReference type="InterPro" id="IPR036866">
    <property type="entry name" value="RibonucZ/Hydroxyglut_hydro"/>
</dbReference>
<evidence type="ECO:0000256" key="1">
    <source>
        <dbReference type="ARBA" id="ARBA00022801"/>
    </source>
</evidence>
<keyword evidence="1 2" id="KW-0378">Hydrolase</keyword>
<dbReference type="OrthoDB" id="9789133at2"/>
<evidence type="ECO:0000313" key="5">
    <source>
        <dbReference type="Proteomes" id="UP000317369"/>
    </source>
</evidence>
<evidence type="ECO:0000256" key="2">
    <source>
        <dbReference type="HAMAP-Rule" id="MF_00457"/>
    </source>
</evidence>
<dbReference type="SUPFAM" id="SSF56281">
    <property type="entry name" value="Metallo-hydrolase/oxidoreductase"/>
    <property type="match status" value="1"/>
</dbReference>
<organism evidence="4 5">
    <name type="scientific">Poriferisphaera corsica</name>
    <dbReference type="NCBI Taxonomy" id="2528020"/>
    <lineage>
        <taxon>Bacteria</taxon>
        <taxon>Pseudomonadati</taxon>
        <taxon>Planctomycetota</taxon>
        <taxon>Phycisphaerae</taxon>
        <taxon>Phycisphaerales</taxon>
        <taxon>Phycisphaeraceae</taxon>
        <taxon>Poriferisphaera</taxon>
    </lineage>
</organism>
<name>A0A517YYN8_9BACT</name>
<dbReference type="GO" id="GO:0016787">
    <property type="term" value="F:hydrolase activity"/>
    <property type="evidence" value="ECO:0007669"/>
    <property type="project" value="UniProtKB-UniRule"/>
</dbReference>
<evidence type="ECO:0000259" key="3">
    <source>
        <dbReference type="SMART" id="SM00849"/>
    </source>
</evidence>
<protein>
    <recommendedName>
        <fullName evidence="2">UPF0173 metal-dependent hydrolase KS4_34310</fullName>
    </recommendedName>
</protein>
<gene>
    <name evidence="4" type="ORF">KS4_34310</name>
</gene>
<dbReference type="KEGG" id="pcor:KS4_34310"/>
<proteinExistence type="inferred from homology"/>
<comment type="similarity">
    <text evidence="2">Belongs to the UPF0173 family.</text>
</comment>
<dbReference type="Pfam" id="PF13483">
    <property type="entry name" value="Lactamase_B_3"/>
    <property type="match status" value="1"/>
</dbReference>
<dbReference type="PANTHER" id="PTHR43546">
    <property type="entry name" value="UPF0173 METAL-DEPENDENT HYDROLASE MJ1163-RELATED"/>
    <property type="match status" value="1"/>
</dbReference>
<reference evidence="4 5" key="1">
    <citation type="submission" date="2019-02" db="EMBL/GenBank/DDBJ databases">
        <title>Deep-cultivation of Planctomycetes and their phenomic and genomic characterization uncovers novel biology.</title>
        <authorList>
            <person name="Wiegand S."/>
            <person name="Jogler M."/>
            <person name="Boedeker C."/>
            <person name="Pinto D."/>
            <person name="Vollmers J."/>
            <person name="Rivas-Marin E."/>
            <person name="Kohn T."/>
            <person name="Peeters S.H."/>
            <person name="Heuer A."/>
            <person name="Rast P."/>
            <person name="Oberbeckmann S."/>
            <person name="Bunk B."/>
            <person name="Jeske O."/>
            <person name="Meyerdierks A."/>
            <person name="Storesund J.E."/>
            <person name="Kallscheuer N."/>
            <person name="Luecker S."/>
            <person name="Lage O.M."/>
            <person name="Pohl T."/>
            <person name="Merkel B.J."/>
            <person name="Hornburger P."/>
            <person name="Mueller R.-W."/>
            <person name="Bruemmer F."/>
            <person name="Labrenz M."/>
            <person name="Spormann A.M."/>
            <person name="Op den Camp H."/>
            <person name="Overmann J."/>
            <person name="Amann R."/>
            <person name="Jetten M.S.M."/>
            <person name="Mascher T."/>
            <person name="Medema M.H."/>
            <person name="Devos D.P."/>
            <person name="Kaster A.-K."/>
            <person name="Ovreas L."/>
            <person name="Rohde M."/>
            <person name="Galperin M.Y."/>
            <person name="Jogler C."/>
        </authorList>
    </citation>
    <scope>NUCLEOTIDE SEQUENCE [LARGE SCALE GENOMIC DNA]</scope>
    <source>
        <strain evidence="4 5">KS4</strain>
    </source>
</reference>
<feature type="domain" description="Metallo-beta-lactamase" evidence="3">
    <location>
        <begin position="9"/>
        <end position="190"/>
    </location>
</feature>
<dbReference type="InterPro" id="IPR001279">
    <property type="entry name" value="Metallo-B-lactamas"/>
</dbReference>
<dbReference type="Gene3D" id="3.60.15.10">
    <property type="entry name" value="Ribonuclease Z/Hydroxyacylglutathione hydrolase-like"/>
    <property type="match status" value="1"/>
</dbReference>
<sequence length="224" mass="24384">MSLTITFLGHSGFLINDGKHTVAVDPFLTENPVAVHKPAEIHCDYIALTHGHEDHFGDTLPIAANNDATVIANFEICAYCESQGVRKTEPGNPGGRIYTDFGYVAFTPAIHSSSYQGQYMGVAAGLVISMGDVKIYHAGDTALFSDMKMIGEVVKPDIVMLPCGDRFTMGPRLAKMAAEMIKPKYAIPVHHSTWPLLTSDLSEFHPADVNVKHMAPGDIWHFDG</sequence>
<dbReference type="InterPro" id="IPR022877">
    <property type="entry name" value="UPF0173"/>
</dbReference>
<dbReference type="SMART" id="SM00849">
    <property type="entry name" value="Lactamase_B"/>
    <property type="match status" value="1"/>
</dbReference>
<dbReference type="InterPro" id="IPR050114">
    <property type="entry name" value="UPF0173_UPF0282_UlaG_hydrolase"/>
</dbReference>
<accession>A0A517YYN8</accession>
<dbReference type="AlphaFoldDB" id="A0A517YYN8"/>
<dbReference type="NCBIfam" id="NF001911">
    <property type="entry name" value="PRK00685.1"/>
    <property type="match status" value="1"/>
</dbReference>
<keyword evidence="5" id="KW-1185">Reference proteome</keyword>
<dbReference type="EMBL" id="CP036425">
    <property type="protein sequence ID" value="QDU35350.1"/>
    <property type="molecule type" value="Genomic_DNA"/>
</dbReference>
<dbReference type="HAMAP" id="MF_00457">
    <property type="entry name" value="UPF0173"/>
    <property type="match status" value="1"/>
</dbReference>
<dbReference type="PANTHER" id="PTHR43546:SF3">
    <property type="entry name" value="UPF0173 METAL-DEPENDENT HYDROLASE MJ1163"/>
    <property type="match status" value="1"/>
</dbReference>
<dbReference type="RefSeq" id="WP_145080559.1">
    <property type="nucleotide sequence ID" value="NZ_CP036425.1"/>
</dbReference>